<gene>
    <name evidence="1" type="ORF">LOY88_001960</name>
</gene>
<sequence>MFRFHKPLDVVTLFHKPSLPTSLRALALLKQASANAAETATTDQASDHTAQNQLERNRREQFDLTVTEDPPTPDQLKLIFDYMRANEKKVAPSELVAGARDRLDALKRLKEDGSTFIRPVVVDWNNGKAVLGTNESEILRLLREEPQHTPDNTP</sequence>
<protein>
    <submittedName>
        <fullName evidence="1">Uncharacterized protein</fullName>
    </submittedName>
</protein>
<reference evidence="1" key="1">
    <citation type="journal article" date="2022" name="bioRxiv">
        <title>Population genetic analysis of Ophidiomyces ophidiicola, the causative agent of snake fungal disease, indicates recent introductions to the USA.</title>
        <authorList>
            <person name="Ladner J.T."/>
            <person name="Palmer J.M."/>
            <person name="Ettinger C.L."/>
            <person name="Stajich J.E."/>
            <person name="Farrell T.M."/>
            <person name="Glorioso B.M."/>
            <person name="Lawson B."/>
            <person name="Price S.J."/>
            <person name="Stengle A.G."/>
            <person name="Grear D.A."/>
            <person name="Lorch J.M."/>
        </authorList>
    </citation>
    <scope>NUCLEOTIDE SEQUENCE</scope>
    <source>
        <strain evidence="1">NWHC 24266-5</strain>
    </source>
</reference>
<evidence type="ECO:0000313" key="1">
    <source>
        <dbReference type="EMBL" id="KAI2389686.1"/>
    </source>
</evidence>
<proteinExistence type="predicted"/>
<comment type="caution">
    <text evidence="1">The sequence shown here is derived from an EMBL/GenBank/DDBJ whole genome shotgun (WGS) entry which is preliminary data.</text>
</comment>
<accession>A0ACB8V0V2</accession>
<name>A0ACB8V0V2_9EURO</name>
<organism evidence="1">
    <name type="scientific">Ophidiomyces ophidiicola</name>
    <dbReference type="NCBI Taxonomy" id="1387563"/>
    <lineage>
        <taxon>Eukaryota</taxon>
        <taxon>Fungi</taxon>
        <taxon>Dikarya</taxon>
        <taxon>Ascomycota</taxon>
        <taxon>Pezizomycotina</taxon>
        <taxon>Eurotiomycetes</taxon>
        <taxon>Eurotiomycetidae</taxon>
        <taxon>Onygenales</taxon>
        <taxon>Onygenaceae</taxon>
        <taxon>Ophidiomyces</taxon>
    </lineage>
</organism>
<dbReference type="EMBL" id="JALBCA010000022">
    <property type="protein sequence ID" value="KAI2389686.1"/>
    <property type="molecule type" value="Genomic_DNA"/>
</dbReference>